<sequence length="300" mass="33346">MFAIISAASRGVISVIDRYQMGYRKESALTVNFYNNLLAAIVATIVLLSISRQADFRFLTTLSGWMNIFLYALLVQGVAYGYSFVYKRLTVLDAVIVSKSSDVLIPVALFVTTGYFSWYQYSFSILSTLLVFTLGYVSLNLAKQRNQLQAQLSNMTKASLIIVPIIVFQACVSPLLVTGVSHSIYTLMAFTLFTIYIRLGISFVSLVPKYLKASTHRTPAQISKKQVILIYGSRAFLTVLAQVTFTLATSSSESGIAWIFLNMTSLYSVVFSHLILKEELYKSEFIILVVVTLLAIIGSL</sequence>
<gene>
    <name evidence="2" type="ORF">IV67_GL001327</name>
</gene>
<organism evidence="2 3">
    <name type="scientific">Weissella minor</name>
    <dbReference type="NCBI Taxonomy" id="1620"/>
    <lineage>
        <taxon>Bacteria</taxon>
        <taxon>Bacillati</taxon>
        <taxon>Bacillota</taxon>
        <taxon>Bacilli</taxon>
        <taxon>Lactobacillales</taxon>
        <taxon>Lactobacillaceae</taxon>
        <taxon>Weissella</taxon>
    </lineage>
</organism>
<feature type="transmembrane region" description="Helical" evidence="1">
    <location>
        <begin position="62"/>
        <end position="82"/>
    </location>
</feature>
<comment type="caution">
    <text evidence="2">The sequence shown here is derived from an EMBL/GenBank/DDBJ whole genome shotgun (WGS) entry which is preliminary data.</text>
</comment>
<feature type="transmembrane region" description="Helical" evidence="1">
    <location>
        <begin position="183"/>
        <end position="207"/>
    </location>
</feature>
<proteinExistence type="predicted"/>
<keyword evidence="1" id="KW-0812">Transmembrane</keyword>
<dbReference type="EMBL" id="JQCD01000009">
    <property type="protein sequence ID" value="KRN77800.1"/>
    <property type="molecule type" value="Genomic_DNA"/>
</dbReference>
<dbReference type="Proteomes" id="UP000051673">
    <property type="component" value="Unassembled WGS sequence"/>
</dbReference>
<evidence type="ECO:0000256" key="1">
    <source>
        <dbReference type="SAM" id="Phobius"/>
    </source>
</evidence>
<dbReference type="STRING" id="1620.IV67_GL001327"/>
<keyword evidence="3" id="KW-1185">Reference proteome</keyword>
<dbReference type="PATRIC" id="fig|1620.3.peg.1342"/>
<keyword evidence="1" id="KW-1133">Transmembrane helix</keyword>
<feature type="transmembrane region" description="Helical" evidence="1">
    <location>
        <begin position="255"/>
        <end position="276"/>
    </location>
</feature>
<reference evidence="2 3" key="1">
    <citation type="journal article" date="2015" name="Genome Announc.">
        <title>Expanding the biotechnology potential of lactobacilli through comparative genomics of 213 strains and associated genera.</title>
        <authorList>
            <person name="Sun Z."/>
            <person name="Harris H.M."/>
            <person name="McCann A."/>
            <person name="Guo C."/>
            <person name="Argimon S."/>
            <person name="Zhang W."/>
            <person name="Yang X."/>
            <person name="Jeffery I.B."/>
            <person name="Cooney J.C."/>
            <person name="Kagawa T.F."/>
            <person name="Liu W."/>
            <person name="Song Y."/>
            <person name="Salvetti E."/>
            <person name="Wrobel A."/>
            <person name="Rasinkangas P."/>
            <person name="Parkhill J."/>
            <person name="Rea M.C."/>
            <person name="O'Sullivan O."/>
            <person name="Ritari J."/>
            <person name="Douillard F.P."/>
            <person name="Paul Ross R."/>
            <person name="Yang R."/>
            <person name="Briner A.E."/>
            <person name="Felis G.E."/>
            <person name="de Vos W.M."/>
            <person name="Barrangou R."/>
            <person name="Klaenhammer T.R."/>
            <person name="Caufield P.W."/>
            <person name="Cui Y."/>
            <person name="Zhang H."/>
            <person name="O'Toole P.W."/>
        </authorList>
    </citation>
    <scope>NUCLEOTIDE SEQUENCE [LARGE SCALE GENOMIC DNA]</scope>
    <source>
        <strain evidence="2 3">DSM 20014</strain>
    </source>
</reference>
<keyword evidence="1" id="KW-0472">Membrane</keyword>
<feature type="transmembrane region" description="Helical" evidence="1">
    <location>
        <begin position="118"/>
        <end position="137"/>
    </location>
</feature>
<accession>A0A0R2JKQ3</accession>
<evidence type="ECO:0000313" key="3">
    <source>
        <dbReference type="Proteomes" id="UP000051673"/>
    </source>
</evidence>
<evidence type="ECO:0000313" key="2">
    <source>
        <dbReference type="EMBL" id="KRN77800.1"/>
    </source>
</evidence>
<feature type="transmembrane region" description="Helical" evidence="1">
    <location>
        <begin position="283"/>
        <end position="299"/>
    </location>
</feature>
<dbReference type="AlphaFoldDB" id="A0A0R2JKQ3"/>
<feature type="transmembrane region" description="Helical" evidence="1">
    <location>
        <begin position="158"/>
        <end position="177"/>
    </location>
</feature>
<feature type="transmembrane region" description="Helical" evidence="1">
    <location>
        <begin position="228"/>
        <end position="249"/>
    </location>
</feature>
<name>A0A0R2JKQ3_9LACO</name>
<protein>
    <submittedName>
        <fullName evidence="2">Uncharacterized protein</fullName>
    </submittedName>
</protein>
<feature type="transmembrane region" description="Helical" evidence="1">
    <location>
        <begin position="33"/>
        <end position="50"/>
    </location>
</feature>